<dbReference type="OrthoDB" id="9799199at2"/>
<evidence type="ECO:0000256" key="7">
    <source>
        <dbReference type="ARBA" id="ARBA00022679"/>
    </source>
</evidence>
<evidence type="ECO:0000256" key="12">
    <source>
        <dbReference type="SAM" id="Phobius"/>
    </source>
</evidence>
<keyword evidence="9 12" id="KW-1133">Transmembrane helix</keyword>
<dbReference type="RefSeq" id="WP_014903229.1">
    <property type="nucleotide sequence ID" value="NC_018515.1"/>
</dbReference>
<dbReference type="PANTHER" id="PTHR43535:SF1">
    <property type="entry name" value="PHOSPHATIDATE CYTIDYLYLTRANSFERASE"/>
    <property type="match status" value="1"/>
</dbReference>
<reference evidence="14" key="2">
    <citation type="submission" date="2012-08" db="EMBL/GenBank/DDBJ databases">
        <title>Finished genome of Desulfosporosinus meridiei DSM 13257.</title>
        <authorList>
            <person name="Huntemann M."/>
            <person name="Wei C.-L."/>
            <person name="Han J."/>
            <person name="Detter J.C."/>
            <person name="Han C."/>
            <person name="Davenport K."/>
            <person name="Daligault H."/>
            <person name="Erkkila T."/>
            <person name="Gu W."/>
            <person name="Munk A.C.C."/>
            <person name="Teshima H."/>
            <person name="Xu Y."/>
            <person name="Chain P."/>
            <person name="Tapia R."/>
            <person name="Chen A."/>
            <person name="Krypides N."/>
            <person name="Mavromatis K."/>
            <person name="Markowitz V."/>
            <person name="Szeto E."/>
            <person name="Ivanova N."/>
            <person name="Mikhailova N."/>
            <person name="Ovchinnikova G."/>
            <person name="Pagani I."/>
            <person name="Pati A."/>
            <person name="Goodwin L."/>
            <person name="Peters L."/>
            <person name="Pitluck S."/>
            <person name="Woyke T."/>
            <person name="Pester M."/>
            <person name="Spring S."/>
            <person name="Ollivier B."/>
            <person name="Rattei T."/>
            <person name="Klenk H.-P."/>
            <person name="Wagner M."/>
            <person name="Loy A."/>
        </authorList>
    </citation>
    <scope>NUCLEOTIDE SEQUENCE [LARGE SCALE GENOMIC DNA]</scope>
    <source>
        <strain evidence="14">ATCC BAA-275 / DSM 13257 / NCIMB 13706 / S10</strain>
    </source>
</reference>
<reference evidence="13 14" key="1">
    <citation type="journal article" date="2012" name="J. Bacteriol.">
        <title>Complete genome sequences of Desulfosporosinus orientis DSM765T, Desulfosporosinus youngiae DSM17734T, Desulfosporosinus meridiei DSM13257T, and Desulfosporosinus acidiphilus DSM22704T.</title>
        <authorList>
            <person name="Pester M."/>
            <person name="Brambilla E."/>
            <person name="Alazard D."/>
            <person name="Rattei T."/>
            <person name="Weinmaier T."/>
            <person name="Han J."/>
            <person name="Lucas S."/>
            <person name="Lapidus A."/>
            <person name="Cheng J.F."/>
            <person name="Goodwin L."/>
            <person name="Pitluck S."/>
            <person name="Peters L."/>
            <person name="Ovchinnikova G."/>
            <person name="Teshima H."/>
            <person name="Detter J.C."/>
            <person name="Han C.S."/>
            <person name="Tapia R."/>
            <person name="Land M.L."/>
            <person name="Hauser L."/>
            <person name="Kyrpides N.C."/>
            <person name="Ivanova N.N."/>
            <person name="Pagani I."/>
            <person name="Huntmann M."/>
            <person name="Wei C.L."/>
            <person name="Davenport K.W."/>
            <person name="Daligault H."/>
            <person name="Chain P.S."/>
            <person name="Chen A."/>
            <person name="Mavromatis K."/>
            <person name="Markowitz V."/>
            <person name="Szeto E."/>
            <person name="Mikhailova N."/>
            <person name="Pati A."/>
            <person name="Wagner M."/>
            <person name="Woyke T."/>
            <person name="Ollivier B."/>
            <person name="Klenk H.P."/>
            <person name="Spring S."/>
            <person name="Loy A."/>
        </authorList>
    </citation>
    <scope>NUCLEOTIDE SEQUENCE [LARGE SCALE GENOMIC DNA]</scope>
    <source>
        <strain evidence="14">ATCC BAA-275 / DSM 13257 / NCIMB 13706 / S10</strain>
    </source>
</reference>
<dbReference type="GO" id="GO:0004605">
    <property type="term" value="F:phosphatidate cytidylyltransferase activity"/>
    <property type="evidence" value="ECO:0007669"/>
    <property type="project" value="UniProtKB-EC"/>
</dbReference>
<accession>J7IRQ1</accession>
<dbReference type="eggNOG" id="COG4589">
    <property type="taxonomic scope" value="Bacteria"/>
</dbReference>
<dbReference type="PANTHER" id="PTHR43535">
    <property type="entry name" value="PHOSPHATIDATE CYTIDYLYLTRANSFERASE"/>
    <property type="match status" value="1"/>
</dbReference>
<keyword evidence="7 11" id="KW-0808">Transferase</keyword>
<evidence type="ECO:0000256" key="9">
    <source>
        <dbReference type="ARBA" id="ARBA00022989"/>
    </source>
</evidence>
<evidence type="ECO:0000256" key="4">
    <source>
        <dbReference type="ARBA" id="ARBA00005189"/>
    </source>
</evidence>
<comment type="catalytic activity">
    <reaction evidence="1 11">
        <text>a 1,2-diacyl-sn-glycero-3-phosphate + CTP + H(+) = a CDP-1,2-diacyl-sn-glycerol + diphosphate</text>
        <dbReference type="Rhea" id="RHEA:16229"/>
        <dbReference type="ChEBI" id="CHEBI:15378"/>
        <dbReference type="ChEBI" id="CHEBI:33019"/>
        <dbReference type="ChEBI" id="CHEBI:37563"/>
        <dbReference type="ChEBI" id="CHEBI:58332"/>
        <dbReference type="ChEBI" id="CHEBI:58608"/>
        <dbReference type="EC" id="2.7.7.41"/>
    </reaction>
</comment>
<dbReference type="HOGENOM" id="CLU_037294_2_0_9"/>
<sequence length="282" mass="31218">MILRAYLFFLCVIILIFSLAYVKKSRETVLRVASFFGILNVFSLASILGVKAVFGLVSLILLLSLYELGKNYHLKYPILLALIVAGCYGLMLSFASYLIYFIPPFLLLVALTFAGTLKMIRNPFYVYCFGVMFLAVSAASLVALYSLNPDTLWFLVAMLAFNDVTGYFAGRKFGKTLVFKVLSPKKTLEGYLGGLGGLLAGLVLFHTIIPVLAETTLFQNAILLITIFIVGNAGDLVFSKIKRSVGIKDFSNFLPGHGGILDRFDSTFTVSPLLFMFLYYLN</sequence>
<keyword evidence="8 11" id="KW-0812">Transmembrane</keyword>
<dbReference type="STRING" id="768704.Desmer_2391"/>
<keyword evidence="11 13" id="KW-0548">Nucleotidyltransferase</keyword>
<feature type="transmembrane region" description="Helical" evidence="12">
    <location>
        <begin position="124"/>
        <end position="145"/>
    </location>
</feature>
<dbReference type="Proteomes" id="UP000005262">
    <property type="component" value="Chromosome"/>
</dbReference>
<comment type="similarity">
    <text evidence="5 11">Belongs to the CDS family.</text>
</comment>
<comment type="subcellular location">
    <subcellularLocation>
        <location evidence="2">Membrane</location>
        <topology evidence="2">Multi-pass membrane protein</topology>
    </subcellularLocation>
</comment>
<dbReference type="UniPathway" id="UPA00557">
    <property type="reaction ID" value="UER00614"/>
</dbReference>
<evidence type="ECO:0000256" key="6">
    <source>
        <dbReference type="ARBA" id="ARBA00012487"/>
    </source>
</evidence>
<feature type="transmembrane region" description="Helical" evidence="12">
    <location>
        <begin position="34"/>
        <end position="62"/>
    </location>
</feature>
<evidence type="ECO:0000256" key="11">
    <source>
        <dbReference type="RuleBase" id="RU003938"/>
    </source>
</evidence>
<dbReference type="GO" id="GO:0009273">
    <property type="term" value="P:peptidoglycan-based cell wall biogenesis"/>
    <property type="evidence" value="ECO:0007669"/>
    <property type="project" value="TreeGrafter"/>
</dbReference>
<evidence type="ECO:0000256" key="2">
    <source>
        <dbReference type="ARBA" id="ARBA00004141"/>
    </source>
</evidence>
<evidence type="ECO:0000256" key="3">
    <source>
        <dbReference type="ARBA" id="ARBA00005119"/>
    </source>
</evidence>
<evidence type="ECO:0000256" key="1">
    <source>
        <dbReference type="ARBA" id="ARBA00001698"/>
    </source>
</evidence>
<feature type="transmembrane region" description="Helical" evidence="12">
    <location>
        <begin position="74"/>
        <end position="91"/>
    </location>
</feature>
<comment type="pathway">
    <text evidence="4">Lipid metabolism.</text>
</comment>
<organism evidence="13 14">
    <name type="scientific">Desulfosporosinus meridiei (strain ATCC BAA-275 / DSM 13257 / KCTC 12902 / NCIMB 13706 / S10)</name>
    <dbReference type="NCBI Taxonomy" id="768704"/>
    <lineage>
        <taxon>Bacteria</taxon>
        <taxon>Bacillati</taxon>
        <taxon>Bacillota</taxon>
        <taxon>Clostridia</taxon>
        <taxon>Eubacteriales</taxon>
        <taxon>Desulfitobacteriaceae</taxon>
        <taxon>Desulfosporosinus</taxon>
    </lineage>
</organism>
<proteinExistence type="inferred from homology"/>
<keyword evidence="14" id="KW-1185">Reference proteome</keyword>
<evidence type="ECO:0000256" key="8">
    <source>
        <dbReference type="ARBA" id="ARBA00022692"/>
    </source>
</evidence>
<gene>
    <name evidence="13" type="ordered locus">Desmer_2391</name>
</gene>
<evidence type="ECO:0000313" key="13">
    <source>
        <dbReference type="EMBL" id="AFQ44315.1"/>
    </source>
</evidence>
<evidence type="ECO:0000256" key="5">
    <source>
        <dbReference type="ARBA" id="ARBA00010185"/>
    </source>
</evidence>
<dbReference type="GO" id="GO:0005886">
    <property type="term" value="C:plasma membrane"/>
    <property type="evidence" value="ECO:0007669"/>
    <property type="project" value="TreeGrafter"/>
</dbReference>
<feature type="transmembrane region" description="Helical" evidence="12">
    <location>
        <begin position="97"/>
        <end position="117"/>
    </location>
</feature>
<feature type="transmembrane region" description="Helical" evidence="12">
    <location>
        <begin position="218"/>
        <end position="239"/>
    </location>
</feature>
<dbReference type="EC" id="2.7.7.41" evidence="6 11"/>
<dbReference type="Pfam" id="PF01148">
    <property type="entry name" value="CTP_transf_1"/>
    <property type="match status" value="1"/>
</dbReference>
<dbReference type="GO" id="GO:0016024">
    <property type="term" value="P:CDP-diacylglycerol biosynthetic process"/>
    <property type="evidence" value="ECO:0007669"/>
    <property type="project" value="UniProtKB-UniPathway"/>
</dbReference>
<dbReference type="EMBL" id="CP003629">
    <property type="protein sequence ID" value="AFQ44315.1"/>
    <property type="molecule type" value="Genomic_DNA"/>
</dbReference>
<evidence type="ECO:0000256" key="10">
    <source>
        <dbReference type="ARBA" id="ARBA00023136"/>
    </source>
</evidence>
<dbReference type="InterPro" id="IPR000374">
    <property type="entry name" value="PC_trans"/>
</dbReference>
<dbReference type="AlphaFoldDB" id="J7IRQ1"/>
<protein>
    <recommendedName>
        <fullName evidence="6 11">Phosphatidate cytidylyltransferase</fullName>
        <ecNumber evidence="6 11">2.7.7.41</ecNumber>
    </recommendedName>
</protein>
<feature type="transmembrane region" description="Helical" evidence="12">
    <location>
        <begin position="5"/>
        <end position="22"/>
    </location>
</feature>
<evidence type="ECO:0000313" key="14">
    <source>
        <dbReference type="Proteomes" id="UP000005262"/>
    </source>
</evidence>
<comment type="pathway">
    <text evidence="3 11">Phospholipid metabolism; CDP-diacylglycerol biosynthesis; CDP-diacylglycerol from sn-glycerol 3-phosphate: step 3/3.</text>
</comment>
<dbReference type="PROSITE" id="PS01315">
    <property type="entry name" value="CDS"/>
    <property type="match status" value="1"/>
</dbReference>
<keyword evidence="10 12" id="KW-0472">Membrane</keyword>
<feature type="transmembrane region" description="Helical" evidence="12">
    <location>
        <begin position="151"/>
        <end position="170"/>
    </location>
</feature>
<feature type="transmembrane region" description="Helical" evidence="12">
    <location>
        <begin position="191"/>
        <end position="212"/>
    </location>
</feature>
<name>J7IRQ1_DESMD</name>
<dbReference type="KEGG" id="dmi:Desmer_2391"/>